<gene>
    <name evidence="4" type="ORF">SDRG_08699</name>
</gene>
<dbReference type="EMBL" id="JH767158">
    <property type="protein sequence ID" value="EQC33592.1"/>
    <property type="molecule type" value="Genomic_DNA"/>
</dbReference>
<name>T0RTH3_SAPDV</name>
<reference evidence="4 5" key="1">
    <citation type="submission" date="2012-04" db="EMBL/GenBank/DDBJ databases">
        <title>The Genome Sequence of Saprolegnia declina VS20.</title>
        <authorList>
            <consortium name="The Broad Institute Genome Sequencing Platform"/>
            <person name="Russ C."/>
            <person name="Nusbaum C."/>
            <person name="Tyler B."/>
            <person name="van West P."/>
            <person name="Dieguez-Uribeondo J."/>
            <person name="de Bruijn I."/>
            <person name="Tripathy S."/>
            <person name="Jiang R."/>
            <person name="Young S.K."/>
            <person name="Zeng Q."/>
            <person name="Gargeya S."/>
            <person name="Fitzgerald M."/>
            <person name="Haas B."/>
            <person name="Abouelleil A."/>
            <person name="Alvarado L."/>
            <person name="Arachchi H.M."/>
            <person name="Berlin A."/>
            <person name="Chapman S.B."/>
            <person name="Goldberg J."/>
            <person name="Griggs A."/>
            <person name="Gujja S."/>
            <person name="Hansen M."/>
            <person name="Howarth C."/>
            <person name="Imamovic A."/>
            <person name="Larimer J."/>
            <person name="McCowen C."/>
            <person name="Montmayeur A."/>
            <person name="Murphy C."/>
            <person name="Neiman D."/>
            <person name="Pearson M."/>
            <person name="Priest M."/>
            <person name="Roberts A."/>
            <person name="Saif S."/>
            <person name="Shea T."/>
            <person name="Sisk P."/>
            <person name="Sykes S."/>
            <person name="Wortman J."/>
            <person name="Nusbaum C."/>
            <person name="Birren B."/>
        </authorList>
    </citation>
    <scope>NUCLEOTIDE SEQUENCE [LARGE SCALE GENOMIC DNA]</scope>
    <source>
        <strain evidence="4 5">VS20</strain>
    </source>
</reference>
<dbReference type="Proteomes" id="UP000030762">
    <property type="component" value="Unassembled WGS sequence"/>
</dbReference>
<feature type="signal peptide" evidence="3">
    <location>
        <begin position="1"/>
        <end position="17"/>
    </location>
</feature>
<feature type="region of interest" description="Disordered" evidence="2">
    <location>
        <begin position="57"/>
        <end position="77"/>
    </location>
</feature>
<proteinExistence type="predicted"/>
<feature type="chain" id="PRO_5004571160" evidence="3">
    <location>
        <begin position="18"/>
        <end position="168"/>
    </location>
</feature>
<dbReference type="OrthoDB" id="76425at2759"/>
<keyword evidence="1" id="KW-0175">Coiled coil</keyword>
<dbReference type="GeneID" id="19949426"/>
<evidence type="ECO:0000256" key="1">
    <source>
        <dbReference type="SAM" id="Coils"/>
    </source>
</evidence>
<evidence type="ECO:0000256" key="3">
    <source>
        <dbReference type="SAM" id="SignalP"/>
    </source>
</evidence>
<keyword evidence="5" id="KW-1185">Reference proteome</keyword>
<dbReference type="InParanoid" id="T0RTH3"/>
<dbReference type="VEuPathDB" id="FungiDB:SDRG_08699"/>
<feature type="coiled-coil region" evidence="1">
    <location>
        <begin position="117"/>
        <end position="144"/>
    </location>
</feature>
<keyword evidence="3" id="KW-0732">Signal</keyword>
<dbReference type="AlphaFoldDB" id="T0RTH3"/>
<sequence>FSGSPLIFLLALSIGEEAPQTTRKAFRFTVASDVDLLKEVMFVSPYDCQYGQIAKRWEDDDPEESDSAATPSKKVKKEGRGAIKDVASVVVDFTSIIESSNKLKQDEISAKKEETAVAQRRHELDEQRYLLEKAEREARFQLERSEREVQLEFIRSTIELMRSLGNKI</sequence>
<dbReference type="RefSeq" id="XP_008612815.1">
    <property type="nucleotide sequence ID" value="XM_008614593.1"/>
</dbReference>
<evidence type="ECO:0000313" key="5">
    <source>
        <dbReference type="Proteomes" id="UP000030762"/>
    </source>
</evidence>
<evidence type="ECO:0000256" key="2">
    <source>
        <dbReference type="SAM" id="MobiDB-lite"/>
    </source>
</evidence>
<protein>
    <submittedName>
        <fullName evidence="4">Uncharacterized protein</fullName>
    </submittedName>
</protein>
<accession>T0RTH3</accession>
<evidence type="ECO:0000313" key="4">
    <source>
        <dbReference type="EMBL" id="EQC33592.1"/>
    </source>
</evidence>
<organism evidence="4 5">
    <name type="scientific">Saprolegnia diclina (strain VS20)</name>
    <dbReference type="NCBI Taxonomy" id="1156394"/>
    <lineage>
        <taxon>Eukaryota</taxon>
        <taxon>Sar</taxon>
        <taxon>Stramenopiles</taxon>
        <taxon>Oomycota</taxon>
        <taxon>Saprolegniomycetes</taxon>
        <taxon>Saprolegniales</taxon>
        <taxon>Saprolegniaceae</taxon>
        <taxon>Saprolegnia</taxon>
    </lineage>
</organism>
<feature type="non-terminal residue" evidence="4">
    <location>
        <position position="1"/>
    </location>
</feature>